<reference evidence="2" key="1">
    <citation type="submission" date="2018-12" db="EMBL/GenBank/DDBJ databases">
        <title>Tengunoibacter tsumagoiensis gen. nov., sp. nov., Dictyobacter kobayashii sp. nov., D. alpinus sp. nov., and D. joshuensis sp. nov. and description of Dictyobacteraceae fam. nov. within the order Ktedonobacterales isolated from Tengu-no-mugimeshi.</title>
        <authorList>
            <person name="Wang C.M."/>
            <person name="Zheng Y."/>
            <person name="Sakai Y."/>
            <person name="Toyoda A."/>
            <person name="Minakuchi Y."/>
            <person name="Abe K."/>
            <person name="Yokota A."/>
            <person name="Yabe S."/>
        </authorList>
    </citation>
    <scope>NUCLEOTIDE SEQUENCE [LARGE SCALE GENOMIC DNA]</scope>
    <source>
        <strain evidence="2">Uno16</strain>
    </source>
</reference>
<dbReference type="Proteomes" id="UP000287171">
    <property type="component" value="Unassembled WGS sequence"/>
</dbReference>
<organism evidence="1 2">
    <name type="scientific">Dictyobacter alpinus</name>
    <dbReference type="NCBI Taxonomy" id="2014873"/>
    <lineage>
        <taxon>Bacteria</taxon>
        <taxon>Bacillati</taxon>
        <taxon>Chloroflexota</taxon>
        <taxon>Ktedonobacteria</taxon>
        <taxon>Ktedonobacterales</taxon>
        <taxon>Dictyobacteraceae</taxon>
        <taxon>Dictyobacter</taxon>
    </lineage>
</organism>
<comment type="caution">
    <text evidence="1">The sequence shown here is derived from an EMBL/GenBank/DDBJ whole genome shotgun (WGS) entry which is preliminary data.</text>
</comment>
<name>A0A402BDR5_9CHLR</name>
<proteinExistence type="predicted"/>
<accession>A0A402BDR5</accession>
<dbReference type="AlphaFoldDB" id="A0A402BDR5"/>
<dbReference type="EMBL" id="BIFT01000002">
    <property type="protein sequence ID" value="GCE29440.1"/>
    <property type="molecule type" value="Genomic_DNA"/>
</dbReference>
<keyword evidence="2" id="KW-1185">Reference proteome</keyword>
<sequence length="63" mass="7261">MSSPIDQLTIGINDSRNGAYCLPGMELVRRENEQAEDKYDQSNDHKNELGTCKNHRDLFLSEY</sequence>
<protein>
    <submittedName>
        <fullName evidence="1">Uncharacterized protein</fullName>
    </submittedName>
</protein>
<gene>
    <name evidence="1" type="ORF">KDA_49240</name>
</gene>
<evidence type="ECO:0000313" key="2">
    <source>
        <dbReference type="Proteomes" id="UP000287171"/>
    </source>
</evidence>
<evidence type="ECO:0000313" key="1">
    <source>
        <dbReference type="EMBL" id="GCE29440.1"/>
    </source>
</evidence>